<dbReference type="KEGG" id="dwi:6644558"/>
<organism evidence="2 3">
    <name type="scientific">Drosophila willistoni</name>
    <name type="common">Fruit fly</name>
    <dbReference type="NCBI Taxonomy" id="7260"/>
    <lineage>
        <taxon>Eukaryota</taxon>
        <taxon>Metazoa</taxon>
        <taxon>Ecdysozoa</taxon>
        <taxon>Arthropoda</taxon>
        <taxon>Hexapoda</taxon>
        <taxon>Insecta</taxon>
        <taxon>Pterygota</taxon>
        <taxon>Neoptera</taxon>
        <taxon>Endopterygota</taxon>
        <taxon>Diptera</taxon>
        <taxon>Brachycera</taxon>
        <taxon>Muscomorpha</taxon>
        <taxon>Ephydroidea</taxon>
        <taxon>Drosophilidae</taxon>
        <taxon>Drosophila</taxon>
        <taxon>Sophophora</taxon>
    </lineage>
</organism>
<name>B4N1I7_DROWI</name>
<evidence type="ECO:0000313" key="2">
    <source>
        <dbReference type="EMBL" id="EDW78226.1"/>
    </source>
</evidence>
<feature type="region of interest" description="Disordered" evidence="1">
    <location>
        <begin position="163"/>
        <end position="232"/>
    </location>
</feature>
<dbReference type="GO" id="GO:1902166">
    <property type="term" value="P:negative regulation of intrinsic apoptotic signaling pathway in response to DNA damage by p53 class mediator"/>
    <property type="evidence" value="ECO:0007669"/>
    <property type="project" value="EnsemblMetazoa"/>
</dbReference>
<dbReference type="OrthoDB" id="7965105at2759"/>
<dbReference type="HOGENOM" id="CLU_1300844_0_0_1"/>
<evidence type="ECO:0000313" key="3">
    <source>
        <dbReference type="Proteomes" id="UP000007798"/>
    </source>
</evidence>
<dbReference type="Proteomes" id="UP000007798">
    <property type="component" value="Unassembled WGS sequence"/>
</dbReference>
<dbReference type="InParanoid" id="B4N1I7"/>
<keyword evidence="3" id="KW-1185">Reference proteome</keyword>
<feature type="compositionally biased region" description="Basic residues" evidence="1">
    <location>
        <begin position="196"/>
        <end position="215"/>
    </location>
</feature>
<feature type="compositionally biased region" description="Acidic residues" evidence="1">
    <location>
        <begin position="172"/>
        <end position="187"/>
    </location>
</feature>
<dbReference type="AlphaFoldDB" id="B4N1I7"/>
<gene>
    <name evidence="2" type="primary">Dwil\GK16314</name>
    <name evidence="2" type="ORF">Dwil_GK16314</name>
</gene>
<dbReference type="OMA" id="FHIPETQ"/>
<dbReference type="eggNOG" id="ENOG502TD6F">
    <property type="taxonomic scope" value="Eukaryota"/>
</dbReference>
<protein>
    <submittedName>
        <fullName evidence="2">Uncharacterized protein</fullName>
    </submittedName>
</protein>
<dbReference type="PhylomeDB" id="B4N1I7"/>
<sequence length="232" mass="27058">MLDLGNCIKISYQNELSSLVYKSGSTYEEVIAQAASHFGIPEDEQFALVLSNGKGGYIFEPRLFEYFILLFPSPEIVFHLRVDYQKLRRGVNKAIKRKRQEDEESASQDQLASEMNKDRQMDYPDYVFVYRQNCFLGALPSTCAAPVRRQNCFLREQLQQQHQQQQHVRKEDDDDDEDEQELIIEEQEPQRYSPPKAKRLRIQHSGKESHSRRRSTNSLLSANTNPGRSIRI</sequence>
<reference evidence="2 3" key="1">
    <citation type="journal article" date="2007" name="Nature">
        <title>Evolution of genes and genomes on the Drosophila phylogeny.</title>
        <authorList>
            <consortium name="Drosophila 12 Genomes Consortium"/>
            <person name="Clark A.G."/>
            <person name="Eisen M.B."/>
            <person name="Smith D.R."/>
            <person name="Bergman C.M."/>
            <person name="Oliver B."/>
            <person name="Markow T.A."/>
            <person name="Kaufman T.C."/>
            <person name="Kellis M."/>
            <person name="Gelbart W."/>
            <person name="Iyer V.N."/>
            <person name="Pollard D.A."/>
            <person name="Sackton T.B."/>
            <person name="Larracuente A.M."/>
            <person name="Singh N.D."/>
            <person name="Abad J.P."/>
            <person name="Abt D.N."/>
            <person name="Adryan B."/>
            <person name="Aguade M."/>
            <person name="Akashi H."/>
            <person name="Anderson W.W."/>
            <person name="Aquadro C.F."/>
            <person name="Ardell D.H."/>
            <person name="Arguello R."/>
            <person name="Artieri C.G."/>
            <person name="Barbash D.A."/>
            <person name="Barker D."/>
            <person name="Barsanti P."/>
            <person name="Batterham P."/>
            <person name="Batzoglou S."/>
            <person name="Begun D."/>
            <person name="Bhutkar A."/>
            <person name="Blanco E."/>
            <person name="Bosak S.A."/>
            <person name="Bradley R.K."/>
            <person name="Brand A.D."/>
            <person name="Brent M.R."/>
            <person name="Brooks A.N."/>
            <person name="Brown R.H."/>
            <person name="Butlin R.K."/>
            <person name="Caggese C."/>
            <person name="Calvi B.R."/>
            <person name="Bernardo de Carvalho A."/>
            <person name="Caspi A."/>
            <person name="Castrezana S."/>
            <person name="Celniker S.E."/>
            <person name="Chang J.L."/>
            <person name="Chapple C."/>
            <person name="Chatterji S."/>
            <person name="Chinwalla A."/>
            <person name="Civetta A."/>
            <person name="Clifton S.W."/>
            <person name="Comeron J.M."/>
            <person name="Costello J.C."/>
            <person name="Coyne J.A."/>
            <person name="Daub J."/>
            <person name="David R.G."/>
            <person name="Delcher A.L."/>
            <person name="Delehaunty K."/>
            <person name="Do C.B."/>
            <person name="Ebling H."/>
            <person name="Edwards K."/>
            <person name="Eickbush T."/>
            <person name="Evans J.D."/>
            <person name="Filipski A."/>
            <person name="Findeiss S."/>
            <person name="Freyhult E."/>
            <person name="Fulton L."/>
            <person name="Fulton R."/>
            <person name="Garcia A.C."/>
            <person name="Gardiner A."/>
            <person name="Garfield D.A."/>
            <person name="Garvin B.E."/>
            <person name="Gibson G."/>
            <person name="Gilbert D."/>
            <person name="Gnerre S."/>
            <person name="Godfrey J."/>
            <person name="Good R."/>
            <person name="Gotea V."/>
            <person name="Gravely B."/>
            <person name="Greenberg A.J."/>
            <person name="Griffiths-Jones S."/>
            <person name="Gross S."/>
            <person name="Guigo R."/>
            <person name="Gustafson E.A."/>
            <person name="Haerty W."/>
            <person name="Hahn M.W."/>
            <person name="Halligan D.L."/>
            <person name="Halpern A.L."/>
            <person name="Halter G.M."/>
            <person name="Han M.V."/>
            <person name="Heger A."/>
            <person name="Hillier L."/>
            <person name="Hinrichs A.S."/>
            <person name="Holmes I."/>
            <person name="Hoskins R.A."/>
            <person name="Hubisz M.J."/>
            <person name="Hultmark D."/>
            <person name="Huntley M.A."/>
            <person name="Jaffe D.B."/>
            <person name="Jagadeeshan S."/>
            <person name="Jeck W.R."/>
            <person name="Johnson J."/>
            <person name="Jones C.D."/>
            <person name="Jordan W.C."/>
            <person name="Karpen G.H."/>
            <person name="Kataoka E."/>
            <person name="Keightley P.D."/>
            <person name="Kheradpour P."/>
            <person name="Kirkness E.F."/>
            <person name="Koerich L.B."/>
            <person name="Kristiansen K."/>
            <person name="Kudrna D."/>
            <person name="Kulathinal R.J."/>
            <person name="Kumar S."/>
            <person name="Kwok R."/>
            <person name="Lander E."/>
            <person name="Langley C.H."/>
            <person name="Lapoint R."/>
            <person name="Lazzaro B.P."/>
            <person name="Lee S.J."/>
            <person name="Levesque L."/>
            <person name="Li R."/>
            <person name="Lin C.F."/>
            <person name="Lin M.F."/>
            <person name="Lindblad-Toh K."/>
            <person name="Llopart A."/>
            <person name="Long M."/>
            <person name="Low L."/>
            <person name="Lozovsky E."/>
            <person name="Lu J."/>
            <person name="Luo M."/>
            <person name="Machado C.A."/>
            <person name="Makalowski W."/>
            <person name="Marzo M."/>
            <person name="Matsuda M."/>
            <person name="Matzkin L."/>
            <person name="McAllister B."/>
            <person name="McBride C.S."/>
            <person name="McKernan B."/>
            <person name="McKernan K."/>
            <person name="Mendez-Lago M."/>
            <person name="Minx P."/>
            <person name="Mollenhauer M.U."/>
            <person name="Montooth K."/>
            <person name="Mount S.M."/>
            <person name="Mu X."/>
            <person name="Myers E."/>
            <person name="Negre B."/>
            <person name="Newfeld S."/>
            <person name="Nielsen R."/>
            <person name="Noor M.A."/>
            <person name="O'Grady P."/>
            <person name="Pachter L."/>
            <person name="Papaceit M."/>
            <person name="Parisi M.J."/>
            <person name="Parisi M."/>
            <person name="Parts L."/>
            <person name="Pedersen J.S."/>
            <person name="Pesole G."/>
            <person name="Phillippy A.M."/>
            <person name="Ponting C.P."/>
            <person name="Pop M."/>
            <person name="Porcelli D."/>
            <person name="Powell J.R."/>
            <person name="Prohaska S."/>
            <person name="Pruitt K."/>
            <person name="Puig M."/>
            <person name="Quesneville H."/>
            <person name="Ram K.R."/>
            <person name="Rand D."/>
            <person name="Rasmussen M.D."/>
            <person name="Reed L.K."/>
            <person name="Reenan R."/>
            <person name="Reily A."/>
            <person name="Remington K.A."/>
            <person name="Rieger T.T."/>
            <person name="Ritchie M.G."/>
            <person name="Robin C."/>
            <person name="Rogers Y.H."/>
            <person name="Rohde C."/>
            <person name="Rozas J."/>
            <person name="Rubenfield M.J."/>
            <person name="Ruiz A."/>
            <person name="Russo S."/>
            <person name="Salzberg S.L."/>
            <person name="Sanchez-Gracia A."/>
            <person name="Saranga D.J."/>
            <person name="Sato H."/>
            <person name="Schaeffer S.W."/>
            <person name="Schatz M.C."/>
            <person name="Schlenke T."/>
            <person name="Schwartz R."/>
            <person name="Segarra C."/>
            <person name="Singh R.S."/>
            <person name="Sirot L."/>
            <person name="Sirota M."/>
            <person name="Sisneros N.B."/>
            <person name="Smith C.D."/>
            <person name="Smith T.F."/>
            <person name="Spieth J."/>
            <person name="Stage D.E."/>
            <person name="Stark A."/>
            <person name="Stephan W."/>
            <person name="Strausberg R.L."/>
            <person name="Strempel S."/>
            <person name="Sturgill D."/>
            <person name="Sutton G."/>
            <person name="Sutton G.G."/>
            <person name="Tao W."/>
            <person name="Teichmann S."/>
            <person name="Tobari Y.N."/>
            <person name="Tomimura Y."/>
            <person name="Tsolas J.M."/>
            <person name="Valente V.L."/>
            <person name="Venter E."/>
            <person name="Venter J.C."/>
            <person name="Vicario S."/>
            <person name="Vieira F.G."/>
            <person name="Vilella A.J."/>
            <person name="Villasante A."/>
            <person name="Walenz B."/>
            <person name="Wang J."/>
            <person name="Wasserman M."/>
            <person name="Watts T."/>
            <person name="Wilson D."/>
            <person name="Wilson R.K."/>
            <person name="Wing R.A."/>
            <person name="Wolfner M.F."/>
            <person name="Wong A."/>
            <person name="Wong G.K."/>
            <person name="Wu C.I."/>
            <person name="Wu G."/>
            <person name="Yamamoto D."/>
            <person name="Yang H.P."/>
            <person name="Yang S.P."/>
            <person name="Yorke J.A."/>
            <person name="Yoshida K."/>
            <person name="Zdobnov E."/>
            <person name="Zhang P."/>
            <person name="Zhang Y."/>
            <person name="Zimin A.V."/>
            <person name="Baldwin J."/>
            <person name="Abdouelleil A."/>
            <person name="Abdulkadir J."/>
            <person name="Abebe A."/>
            <person name="Abera B."/>
            <person name="Abreu J."/>
            <person name="Acer S.C."/>
            <person name="Aftuck L."/>
            <person name="Alexander A."/>
            <person name="An P."/>
            <person name="Anderson E."/>
            <person name="Anderson S."/>
            <person name="Arachi H."/>
            <person name="Azer M."/>
            <person name="Bachantsang P."/>
            <person name="Barry A."/>
            <person name="Bayul T."/>
            <person name="Berlin A."/>
            <person name="Bessette D."/>
            <person name="Bloom T."/>
            <person name="Blye J."/>
            <person name="Boguslavskiy L."/>
            <person name="Bonnet C."/>
            <person name="Boukhgalter B."/>
            <person name="Bourzgui I."/>
            <person name="Brown A."/>
            <person name="Cahill P."/>
            <person name="Channer S."/>
            <person name="Cheshatsang Y."/>
            <person name="Chuda L."/>
            <person name="Citroen M."/>
            <person name="Collymore A."/>
            <person name="Cooke P."/>
            <person name="Costello M."/>
            <person name="D'Aco K."/>
            <person name="Daza R."/>
            <person name="De Haan G."/>
            <person name="DeGray S."/>
            <person name="DeMaso C."/>
            <person name="Dhargay N."/>
            <person name="Dooley K."/>
            <person name="Dooley E."/>
            <person name="Doricent M."/>
            <person name="Dorje P."/>
            <person name="Dorjee K."/>
            <person name="Dupes A."/>
            <person name="Elong R."/>
            <person name="Falk J."/>
            <person name="Farina A."/>
            <person name="Faro S."/>
            <person name="Ferguson D."/>
            <person name="Fisher S."/>
            <person name="Foley C.D."/>
            <person name="Franke A."/>
            <person name="Friedrich D."/>
            <person name="Gadbois L."/>
            <person name="Gearin G."/>
            <person name="Gearin C.R."/>
            <person name="Giannoukos G."/>
            <person name="Goode T."/>
            <person name="Graham J."/>
            <person name="Grandbois E."/>
            <person name="Grewal S."/>
            <person name="Gyaltsen K."/>
            <person name="Hafez N."/>
            <person name="Hagos B."/>
            <person name="Hall J."/>
            <person name="Henson C."/>
            <person name="Hollinger A."/>
            <person name="Honan T."/>
            <person name="Huard M.D."/>
            <person name="Hughes L."/>
            <person name="Hurhula B."/>
            <person name="Husby M.E."/>
            <person name="Kamat A."/>
            <person name="Kanga B."/>
            <person name="Kashin S."/>
            <person name="Khazanovich D."/>
            <person name="Kisner P."/>
            <person name="Lance K."/>
            <person name="Lara M."/>
            <person name="Lee W."/>
            <person name="Lennon N."/>
            <person name="Letendre F."/>
            <person name="LeVine R."/>
            <person name="Lipovsky A."/>
            <person name="Liu X."/>
            <person name="Liu J."/>
            <person name="Liu S."/>
            <person name="Lokyitsang T."/>
            <person name="Lokyitsang Y."/>
            <person name="Lubonja R."/>
            <person name="Lui A."/>
            <person name="MacDonald P."/>
            <person name="Magnisalis V."/>
            <person name="Maru K."/>
            <person name="Matthews C."/>
            <person name="McCusker W."/>
            <person name="McDonough S."/>
            <person name="Mehta T."/>
            <person name="Meldrim J."/>
            <person name="Meneus L."/>
            <person name="Mihai O."/>
            <person name="Mihalev A."/>
            <person name="Mihova T."/>
            <person name="Mittelman R."/>
            <person name="Mlenga V."/>
            <person name="Montmayeur A."/>
            <person name="Mulrain L."/>
            <person name="Navidi A."/>
            <person name="Naylor J."/>
            <person name="Negash T."/>
            <person name="Nguyen T."/>
            <person name="Nguyen N."/>
            <person name="Nicol R."/>
            <person name="Norbu C."/>
            <person name="Norbu N."/>
            <person name="Novod N."/>
            <person name="O'Neill B."/>
            <person name="Osman S."/>
            <person name="Markiewicz E."/>
            <person name="Oyono O.L."/>
            <person name="Patti C."/>
            <person name="Phunkhang P."/>
            <person name="Pierre F."/>
            <person name="Priest M."/>
            <person name="Raghuraman S."/>
            <person name="Rege F."/>
            <person name="Reyes R."/>
            <person name="Rise C."/>
            <person name="Rogov P."/>
            <person name="Ross K."/>
            <person name="Ryan E."/>
            <person name="Settipalli S."/>
            <person name="Shea T."/>
            <person name="Sherpa N."/>
            <person name="Shi L."/>
            <person name="Shih D."/>
            <person name="Sparrow T."/>
            <person name="Spaulding J."/>
            <person name="Stalker J."/>
            <person name="Stange-Thomann N."/>
            <person name="Stavropoulos S."/>
            <person name="Stone C."/>
            <person name="Strader C."/>
            <person name="Tesfaye S."/>
            <person name="Thomson T."/>
            <person name="Thoulutsang Y."/>
            <person name="Thoulutsang D."/>
            <person name="Topham K."/>
            <person name="Topping I."/>
            <person name="Tsamla T."/>
            <person name="Vassiliev H."/>
            <person name="Vo A."/>
            <person name="Wangchuk T."/>
            <person name="Wangdi T."/>
            <person name="Weiand M."/>
            <person name="Wilkinson J."/>
            <person name="Wilson A."/>
            <person name="Yadav S."/>
            <person name="Young G."/>
            <person name="Yu Q."/>
            <person name="Zembek L."/>
            <person name="Zhong D."/>
            <person name="Zimmer A."/>
            <person name="Zwirko Z."/>
            <person name="Jaffe D.B."/>
            <person name="Alvarez P."/>
            <person name="Brockman W."/>
            <person name="Butler J."/>
            <person name="Chin C."/>
            <person name="Gnerre S."/>
            <person name="Grabherr M."/>
            <person name="Kleber M."/>
            <person name="Mauceli E."/>
            <person name="MacCallum I."/>
        </authorList>
    </citation>
    <scope>NUCLEOTIDE SEQUENCE [LARGE SCALE GENOMIC DNA]</scope>
    <source>
        <strain evidence="3">Tucson 14030-0811.24</strain>
    </source>
</reference>
<accession>B4N1I7</accession>
<evidence type="ECO:0000256" key="1">
    <source>
        <dbReference type="SAM" id="MobiDB-lite"/>
    </source>
</evidence>
<dbReference type="GO" id="GO:0002039">
    <property type="term" value="F:p53 binding"/>
    <property type="evidence" value="ECO:0007669"/>
    <property type="project" value="EnsemblMetazoa"/>
</dbReference>
<feature type="compositionally biased region" description="Polar residues" evidence="1">
    <location>
        <begin position="216"/>
        <end position="232"/>
    </location>
</feature>
<dbReference type="EMBL" id="CH963925">
    <property type="protein sequence ID" value="EDW78226.1"/>
    <property type="molecule type" value="Genomic_DNA"/>
</dbReference>
<proteinExistence type="predicted"/>